<name>A0A8J7A1V5_DESMC</name>
<dbReference type="InterPro" id="IPR024442">
    <property type="entry name" value="Transposase_Zn_ribbon"/>
</dbReference>
<sequence length="127" mass="14824">MTMSRNHEECVVLLEQIRWNGKPKCPYCESTNATAYKNERRYHCNECFTSYSVTVGTLFHKTHVELQKWFVAIHLVLNSPGGISVRQLAKEIRVNKNTASYMIERIREAKIEEQELLKKLTQINLVP</sequence>
<dbReference type="Pfam" id="PF12760">
    <property type="entry name" value="Zn_ribbon_IS1595"/>
    <property type="match status" value="1"/>
</dbReference>
<evidence type="ECO:0000313" key="3">
    <source>
        <dbReference type="Proteomes" id="UP000622533"/>
    </source>
</evidence>
<reference evidence="2" key="1">
    <citation type="submission" date="2020-10" db="EMBL/GenBank/DDBJ databases">
        <authorList>
            <person name="Castelo-Branco R."/>
            <person name="Eusebio N."/>
            <person name="Adriana R."/>
            <person name="Vieira A."/>
            <person name="Brugerolle De Fraissinette N."/>
            <person name="Rezende De Castro R."/>
            <person name="Schneider M.P."/>
            <person name="Vasconcelos V."/>
            <person name="Leao P.N."/>
        </authorList>
    </citation>
    <scope>NUCLEOTIDE SEQUENCE</scope>
    <source>
        <strain evidence="2">LEGE 12446</strain>
    </source>
</reference>
<dbReference type="AlphaFoldDB" id="A0A8J7A1V5"/>
<gene>
    <name evidence="2" type="ORF">IQ276_24495</name>
</gene>
<accession>A0A8J7A1V5</accession>
<dbReference type="Proteomes" id="UP000622533">
    <property type="component" value="Unassembled WGS sequence"/>
</dbReference>
<dbReference type="EMBL" id="JADEXS010000420">
    <property type="protein sequence ID" value="MBE9025465.1"/>
    <property type="molecule type" value="Genomic_DNA"/>
</dbReference>
<protein>
    <submittedName>
        <fullName evidence="2">Transposase</fullName>
    </submittedName>
</protein>
<keyword evidence="3" id="KW-1185">Reference proteome</keyword>
<comment type="caution">
    <text evidence="2">The sequence shown here is derived from an EMBL/GenBank/DDBJ whole genome shotgun (WGS) entry which is preliminary data.</text>
</comment>
<feature type="domain" description="Transposase zinc-ribbon" evidence="1">
    <location>
        <begin position="6"/>
        <end position="47"/>
    </location>
</feature>
<evidence type="ECO:0000259" key="1">
    <source>
        <dbReference type="Pfam" id="PF12760"/>
    </source>
</evidence>
<organism evidence="2 3">
    <name type="scientific">Desmonostoc muscorum LEGE 12446</name>
    <dbReference type="NCBI Taxonomy" id="1828758"/>
    <lineage>
        <taxon>Bacteria</taxon>
        <taxon>Bacillati</taxon>
        <taxon>Cyanobacteriota</taxon>
        <taxon>Cyanophyceae</taxon>
        <taxon>Nostocales</taxon>
        <taxon>Nostocaceae</taxon>
        <taxon>Desmonostoc</taxon>
    </lineage>
</organism>
<evidence type="ECO:0000313" key="2">
    <source>
        <dbReference type="EMBL" id="MBE9025465.1"/>
    </source>
</evidence>
<proteinExistence type="predicted"/>